<organism evidence="4 5">
    <name type="scientific">Pleurostoma richardsiae</name>
    <dbReference type="NCBI Taxonomy" id="41990"/>
    <lineage>
        <taxon>Eukaryota</taxon>
        <taxon>Fungi</taxon>
        <taxon>Dikarya</taxon>
        <taxon>Ascomycota</taxon>
        <taxon>Pezizomycotina</taxon>
        <taxon>Sordariomycetes</taxon>
        <taxon>Sordariomycetidae</taxon>
        <taxon>Calosphaeriales</taxon>
        <taxon>Pleurostomataceae</taxon>
        <taxon>Pleurostoma</taxon>
    </lineage>
</organism>
<dbReference type="Proteomes" id="UP001174694">
    <property type="component" value="Unassembled WGS sequence"/>
</dbReference>
<dbReference type="GO" id="GO:0016787">
    <property type="term" value="F:hydrolase activity"/>
    <property type="evidence" value="ECO:0007669"/>
    <property type="project" value="UniProtKB-KW"/>
</dbReference>
<evidence type="ECO:0000256" key="2">
    <source>
        <dbReference type="SAM" id="MobiDB-lite"/>
    </source>
</evidence>
<dbReference type="PANTHER" id="PTHR48081">
    <property type="entry name" value="AB HYDROLASE SUPERFAMILY PROTEIN C4A8.06C"/>
    <property type="match status" value="1"/>
</dbReference>
<keyword evidence="1" id="KW-0378">Hydrolase</keyword>
<dbReference type="PANTHER" id="PTHR48081:SF8">
    <property type="entry name" value="ALPHA_BETA HYDROLASE FOLD-3 DOMAIN-CONTAINING PROTEIN-RELATED"/>
    <property type="match status" value="1"/>
</dbReference>
<accession>A0AA38VIA4</accession>
<dbReference type="InterPro" id="IPR029058">
    <property type="entry name" value="AB_hydrolase_fold"/>
</dbReference>
<dbReference type="InterPro" id="IPR050300">
    <property type="entry name" value="GDXG_lipolytic_enzyme"/>
</dbReference>
<proteinExistence type="predicted"/>
<sequence length="347" mass="38152">MGSIGQKIYQPLHPDMRERLDPEYVKLHDEVLQYIPPQESQPWDPELRSKKSPMAHGSQKQVEVGKITDRTVGDIQVRIFKPAGTAPKRGWPCLVWYHGGGWVNGGLNSENGFLTHVCKYVGCVVISVNYRHAPEHVYPTAGNDAFAGLEWAMSPYIAKFLNIDTARYALGGLSAGGGLAAVVAMKAAMAPDLPVKPCFQLLICPVIDNMATTNSKWETSQHSPWLTPTRMQWYRQQYFSCASHSHDWTASPCYAPPHIMAGSPPTFMAVAGCDLLAPEAEEFDELLRRAGVQAKMKVYPGATHSVLMLAGIHRTGKTLVHDACTELAKALGTSYDVHNAPILSQDD</sequence>
<dbReference type="InterPro" id="IPR013094">
    <property type="entry name" value="AB_hydrolase_3"/>
</dbReference>
<gene>
    <name evidence="4" type="ORF">NKR23_g10315</name>
</gene>
<feature type="region of interest" description="Disordered" evidence="2">
    <location>
        <begin position="38"/>
        <end position="63"/>
    </location>
</feature>
<reference evidence="4" key="1">
    <citation type="submission" date="2022-07" db="EMBL/GenBank/DDBJ databases">
        <title>Fungi with potential for degradation of polypropylene.</title>
        <authorList>
            <person name="Gostincar C."/>
        </authorList>
    </citation>
    <scope>NUCLEOTIDE SEQUENCE</scope>
    <source>
        <strain evidence="4">EXF-13308</strain>
    </source>
</reference>
<dbReference type="SUPFAM" id="SSF53474">
    <property type="entry name" value="alpha/beta-Hydrolases"/>
    <property type="match status" value="1"/>
</dbReference>
<feature type="domain" description="Alpha/beta hydrolase fold-3" evidence="3">
    <location>
        <begin position="94"/>
        <end position="307"/>
    </location>
</feature>
<evidence type="ECO:0000313" key="5">
    <source>
        <dbReference type="Proteomes" id="UP001174694"/>
    </source>
</evidence>
<evidence type="ECO:0000259" key="3">
    <source>
        <dbReference type="Pfam" id="PF07859"/>
    </source>
</evidence>
<dbReference type="Pfam" id="PF07859">
    <property type="entry name" value="Abhydrolase_3"/>
    <property type="match status" value="1"/>
</dbReference>
<evidence type="ECO:0000256" key="1">
    <source>
        <dbReference type="ARBA" id="ARBA00022801"/>
    </source>
</evidence>
<evidence type="ECO:0000313" key="4">
    <source>
        <dbReference type="EMBL" id="KAJ9134095.1"/>
    </source>
</evidence>
<dbReference type="Gene3D" id="3.40.50.1820">
    <property type="entry name" value="alpha/beta hydrolase"/>
    <property type="match status" value="1"/>
</dbReference>
<keyword evidence="5" id="KW-1185">Reference proteome</keyword>
<dbReference type="EMBL" id="JANBVO010000045">
    <property type="protein sequence ID" value="KAJ9134095.1"/>
    <property type="molecule type" value="Genomic_DNA"/>
</dbReference>
<protein>
    <submittedName>
        <fullName evidence="4">Lipase from carbohydrate esterase family ce10</fullName>
    </submittedName>
</protein>
<dbReference type="AlphaFoldDB" id="A0AA38VIA4"/>
<comment type="caution">
    <text evidence="4">The sequence shown here is derived from an EMBL/GenBank/DDBJ whole genome shotgun (WGS) entry which is preliminary data.</text>
</comment>
<name>A0AA38VIA4_9PEZI</name>